<reference evidence="7" key="1">
    <citation type="submission" date="2022-03" db="EMBL/GenBank/DDBJ databases">
        <title>Bacterial whole genome sequence for Hymenobacter sp. DH14.</title>
        <authorList>
            <person name="Le V."/>
        </authorList>
    </citation>
    <scope>NUCLEOTIDE SEQUENCE</scope>
    <source>
        <strain evidence="7">DH14</strain>
    </source>
</reference>
<dbReference type="PANTHER" id="PTHR43065:SF42">
    <property type="entry name" value="TWO-COMPONENT SENSOR PPRA"/>
    <property type="match status" value="1"/>
</dbReference>
<organism evidence="7 8">
    <name type="scientific">Hymenobacter cyanobacteriorum</name>
    <dbReference type="NCBI Taxonomy" id="2926463"/>
    <lineage>
        <taxon>Bacteria</taxon>
        <taxon>Pseudomonadati</taxon>
        <taxon>Bacteroidota</taxon>
        <taxon>Cytophagia</taxon>
        <taxon>Cytophagales</taxon>
        <taxon>Hymenobacteraceae</taxon>
        <taxon>Hymenobacter</taxon>
    </lineage>
</organism>
<dbReference type="CDD" id="cd00082">
    <property type="entry name" value="HisKA"/>
    <property type="match status" value="1"/>
</dbReference>
<dbReference type="PRINTS" id="PR00344">
    <property type="entry name" value="BCTRLSENSOR"/>
</dbReference>
<dbReference type="InterPro" id="IPR004358">
    <property type="entry name" value="Sig_transdc_His_kin-like_C"/>
</dbReference>
<dbReference type="Gene3D" id="1.25.40.10">
    <property type="entry name" value="Tetratricopeptide repeat domain"/>
    <property type="match status" value="2"/>
</dbReference>
<keyword evidence="5" id="KW-0472">Membrane</keyword>
<dbReference type="SMART" id="SM00028">
    <property type="entry name" value="TPR"/>
    <property type="match status" value="4"/>
</dbReference>
<keyword evidence="8" id="KW-1185">Reference proteome</keyword>
<sequence>MMRCLAALLCHHPLPRPCWPGLLVLAMLLLGAGPLRAQTPEADSLRRALQARYRPDTARVNTLNALALALRNNAPDESAALFRQAQQLARRRHYARGAAEGALGQGFYYRHRGEYGLAESYSKQARHGFAQAGDRLGQTRSLYNLACVYSDQGRYVQSLRTNLRGLALAEADHNRKWMAFLNTQLGITSTYLAEYGRAESYLRQGLRLARASGDLTSIGHAYAGLGDLYRKQGRWAEAARSYAQDEDIFRRLGFETGRVFEEINLGDVAERQAHYPVAFAYARSALRRAARLRVHGETPRAELVLARAHLHTGRPDSAVFYARRSLAATRRSGAREYSRDASQVLALATAQLGRFAEAYRYEQQFGAYRDSLNSADLRRRAAVLEYRADLARKRAEIRLLTKNSQLIAARNRQQRGLLLVTLLGLAAAGGLSLGLWRINRAKQHAFSLLEQQQAELRAAQAQLVQAEKWAFVGEVSAGIAHELQNPLAFMRNFADVSVALLDAEPGRPAGPATLEQEIMNGLRLNLQKISQQGQRASSIISDMLAHARRGNVPRQPTDLNALATEALALVAQGRNPADPAVAFVPDLAPALPLVPAVAADLTRVLVNLCANAVHAVGTRAAQAGPAYQPTVTVRTRQLTPEIIEIRVIDNGPGMAAGVRARVFEPFFTTKPAGEGTGLGLSLSHDIITKGHGGTLTVESTEGEGTEFIVTLPAAG</sequence>
<evidence type="ECO:0000256" key="3">
    <source>
        <dbReference type="ARBA" id="ARBA00022553"/>
    </source>
</evidence>
<dbReference type="InterPro" id="IPR005467">
    <property type="entry name" value="His_kinase_dom"/>
</dbReference>
<evidence type="ECO:0000256" key="5">
    <source>
        <dbReference type="SAM" id="Phobius"/>
    </source>
</evidence>
<keyword evidence="5" id="KW-0812">Transmembrane</keyword>
<gene>
    <name evidence="7" type="ORF">MON38_21230</name>
</gene>
<dbReference type="GO" id="GO:0005524">
    <property type="term" value="F:ATP binding"/>
    <property type="evidence" value="ECO:0007669"/>
    <property type="project" value="UniProtKB-KW"/>
</dbReference>
<accession>A0A9X2AJN3</accession>
<feature type="coiled-coil region" evidence="4">
    <location>
        <begin position="442"/>
        <end position="469"/>
    </location>
</feature>
<dbReference type="InterPro" id="IPR003594">
    <property type="entry name" value="HATPase_dom"/>
</dbReference>
<evidence type="ECO:0000256" key="4">
    <source>
        <dbReference type="SAM" id="Coils"/>
    </source>
</evidence>
<keyword evidence="7" id="KW-0067">ATP-binding</keyword>
<dbReference type="InterPro" id="IPR003661">
    <property type="entry name" value="HisK_dim/P_dom"/>
</dbReference>
<dbReference type="InterPro" id="IPR036890">
    <property type="entry name" value="HATPase_C_sf"/>
</dbReference>
<dbReference type="SUPFAM" id="SSF47384">
    <property type="entry name" value="Homodimeric domain of signal transducing histidine kinase"/>
    <property type="match status" value="1"/>
</dbReference>
<evidence type="ECO:0000256" key="1">
    <source>
        <dbReference type="ARBA" id="ARBA00000085"/>
    </source>
</evidence>
<keyword evidence="3" id="KW-0597">Phosphoprotein</keyword>
<dbReference type="InterPro" id="IPR011990">
    <property type="entry name" value="TPR-like_helical_dom_sf"/>
</dbReference>
<dbReference type="Pfam" id="PF02518">
    <property type="entry name" value="HATPase_c"/>
    <property type="match status" value="1"/>
</dbReference>
<dbReference type="Gene3D" id="3.30.565.10">
    <property type="entry name" value="Histidine kinase-like ATPase, C-terminal domain"/>
    <property type="match status" value="1"/>
</dbReference>
<dbReference type="RefSeq" id="WP_241938167.1">
    <property type="nucleotide sequence ID" value="NZ_JALBGC010000007.1"/>
</dbReference>
<proteinExistence type="predicted"/>
<feature type="transmembrane region" description="Helical" evidence="5">
    <location>
        <begin position="416"/>
        <end position="436"/>
    </location>
</feature>
<dbReference type="SUPFAM" id="SSF55874">
    <property type="entry name" value="ATPase domain of HSP90 chaperone/DNA topoisomerase II/histidine kinase"/>
    <property type="match status" value="1"/>
</dbReference>
<name>A0A9X2AJN3_9BACT</name>
<dbReference type="Gene3D" id="1.10.287.130">
    <property type="match status" value="1"/>
</dbReference>
<dbReference type="InterPro" id="IPR019734">
    <property type="entry name" value="TPR_rpt"/>
</dbReference>
<keyword evidence="7" id="KW-0547">Nucleotide-binding</keyword>
<dbReference type="InterPro" id="IPR036097">
    <property type="entry name" value="HisK_dim/P_sf"/>
</dbReference>
<evidence type="ECO:0000313" key="7">
    <source>
        <dbReference type="EMBL" id="MCI1189955.1"/>
    </source>
</evidence>
<keyword evidence="4" id="KW-0175">Coiled coil</keyword>
<dbReference type="EMBL" id="JALBGC010000007">
    <property type="protein sequence ID" value="MCI1189955.1"/>
    <property type="molecule type" value="Genomic_DNA"/>
</dbReference>
<dbReference type="Pfam" id="PF00512">
    <property type="entry name" value="HisKA"/>
    <property type="match status" value="1"/>
</dbReference>
<dbReference type="SMART" id="SM00388">
    <property type="entry name" value="HisKA"/>
    <property type="match status" value="1"/>
</dbReference>
<comment type="catalytic activity">
    <reaction evidence="1">
        <text>ATP + protein L-histidine = ADP + protein N-phospho-L-histidine.</text>
        <dbReference type="EC" id="2.7.13.3"/>
    </reaction>
</comment>
<dbReference type="EC" id="2.7.13.3" evidence="2"/>
<dbReference type="Proteomes" id="UP001139193">
    <property type="component" value="Unassembled WGS sequence"/>
</dbReference>
<feature type="domain" description="Histidine kinase" evidence="6">
    <location>
        <begin position="478"/>
        <end position="715"/>
    </location>
</feature>
<dbReference type="SMART" id="SM00387">
    <property type="entry name" value="HATPase_c"/>
    <property type="match status" value="1"/>
</dbReference>
<protein>
    <recommendedName>
        <fullName evidence="2">histidine kinase</fullName>
        <ecNumber evidence="2">2.7.13.3</ecNumber>
    </recommendedName>
</protein>
<dbReference type="GO" id="GO:0000155">
    <property type="term" value="F:phosphorelay sensor kinase activity"/>
    <property type="evidence" value="ECO:0007669"/>
    <property type="project" value="InterPro"/>
</dbReference>
<dbReference type="AlphaFoldDB" id="A0A9X2AJN3"/>
<evidence type="ECO:0000256" key="2">
    <source>
        <dbReference type="ARBA" id="ARBA00012438"/>
    </source>
</evidence>
<keyword evidence="5" id="KW-1133">Transmembrane helix</keyword>
<evidence type="ECO:0000313" key="8">
    <source>
        <dbReference type="Proteomes" id="UP001139193"/>
    </source>
</evidence>
<dbReference type="PROSITE" id="PS50109">
    <property type="entry name" value="HIS_KIN"/>
    <property type="match status" value="1"/>
</dbReference>
<comment type="caution">
    <text evidence="7">The sequence shown here is derived from an EMBL/GenBank/DDBJ whole genome shotgun (WGS) entry which is preliminary data.</text>
</comment>
<dbReference type="PANTHER" id="PTHR43065">
    <property type="entry name" value="SENSOR HISTIDINE KINASE"/>
    <property type="match status" value="1"/>
</dbReference>
<evidence type="ECO:0000259" key="6">
    <source>
        <dbReference type="PROSITE" id="PS50109"/>
    </source>
</evidence>
<dbReference type="SUPFAM" id="SSF48452">
    <property type="entry name" value="TPR-like"/>
    <property type="match status" value="2"/>
</dbReference>